<keyword evidence="2" id="KW-1185">Reference proteome</keyword>
<feature type="non-terminal residue" evidence="1">
    <location>
        <position position="69"/>
    </location>
</feature>
<dbReference type="EMBL" id="JASPKZ010001587">
    <property type="protein sequence ID" value="KAJ9597721.1"/>
    <property type="molecule type" value="Genomic_DNA"/>
</dbReference>
<evidence type="ECO:0000313" key="2">
    <source>
        <dbReference type="Proteomes" id="UP001233999"/>
    </source>
</evidence>
<proteinExistence type="predicted"/>
<comment type="caution">
    <text evidence="1">The sequence shown here is derived from an EMBL/GenBank/DDBJ whole genome shotgun (WGS) entry which is preliminary data.</text>
</comment>
<protein>
    <submittedName>
        <fullName evidence="1">Uncharacterized protein</fullName>
    </submittedName>
</protein>
<name>A0AAD8AFJ2_DIPPU</name>
<feature type="non-terminal residue" evidence="1">
    <location>
        <position position="1"/>
    </location>
</feature>
<dbReference type="Proteomes" id="UP001233999">
    <property type="component" value="Unassembled WGS sequence"/>
</dbReference>
<accession>A0AAD8AFJ2</accession>
<dbReference type="AlphaFoldDB" id="A0AAD8AFJ2"/>
<evidence type="ECO:0000313" key="1">
    <source>
        <dbReference type="EMBL" id="KAJ9597721.1"/>
    </source>
</evidence>
<gene>
    <name evidence="1" type="ORF">L9F63_011431</name>
</gene>
<reference evidence="1" key="2">
    <citation type="submission" date="2023-05" db="EMBL/GenBank/DDBJ databases">
        <authorList>
            <person name="Fouks B."/>
        </authorList>
    </citation>
    <scope>NUCLEOTIDE SEQUENCE</scope>
    <source>
        <strain evidence="1">Stay&amp;Tobe</strain>
        <tissue evidence="1">Testes</tissue>
    </source>
</reference>
<sequence>ISTRPYSKKTLQTAYCSLIKHASHILCQLHGHLTAIFGTLWIAYLEGHDKVLHIDAVCLDVNEQLKSNT</sequence>
<organism evidence="1 2">
    <name type="scientific">Diploptera punctata</name>
    <name type="common">Pacific beetle cockroach</name>
    <dbReference type="NCBI Taxonomy" id="6984"/>
    <lineage>
        <taxon>Eukaryota</taxon>
        <taxon>Metazoa</taxon>
        <taxon>Ecdysozoa</taxon>
        <taxon>Arthropoda</taxon>
        <taxon>Hexapoda</taxon>
        <taxon>Insecta</taxon>
        <taxon>Pterygota</taxon>
        <taxon>Neoptera</taxon>
        <taxon>Polyneoptera</taxon>
        <taxon>Dictyoptera</taxon>
        <taxon>Blattodea</taxon>
        <taxon>Blaberoidea</taxon>
        <taxon>Blaberidae</taxon>
        <taxon>Diplopterinae</taxon>
        <taxon>Diploptera</taxon>
    </lineage>
</organism>
<reference evidence="1" key="1">
    <citation type="journal article" date="2023" name="IScience">
        <title>Live-bearing cockroach genome reveals convergent evolutionary mechanisms linked to viviparity in insects and beyond.</title>
        <authorList>
            <person name="Fouks B."/>
            <person name="Harrison M.C."/>
            <person name="Mikhailova A.A."/>
            <person name="Marchal E."/>
            <person name="English S."/>
            <person name="Carruthers M."/>
            <person name="Jennings E.C."/>
            <person name="Chiamaka E.L."/>
            <person name="Frigard R.A."/>
            <person name="Pippel M."/>
            <person name="Attardo G.M."/>
            <person name="Benoit J.B."/>
            <person name="Bornberg-Bauer E."/>
            <person name="Tobe S.S."/>
        </authorList>
    </citation>
    <scope>NUCLEOTIDE SEQUENCE</scope>
    <source>
        <strain evidence="1">Stay&amp;Tobe</strain>
    </source>
</reference>